<accession>X6NPF7</accession>
<comment type="caution">
    <text evidence="2">The sequence shown here is derived from an EMBL/GenBank/DDBJ whole genome shotgun (WGS) entry which is preliminary data.</text>
</comment>
<feature type="transmembrane region" description="Helical" evidence="1">
    <location>
        <begin position="115"/>
        <end position="136"/>
    </location>
</feature>
<name>X6NPF7_RETFI</name>
<feature type="transmembrane region" description="Helical" evidence="1">
    <location>
        <begin position="143"/>
        <end position="164"/>
    </location>
</feature>
<keyword evidence="1" id="KW-0812">Transmembrane</keyword>
<keyword evidence="1" id="KW-0472">Membrane</keyword>
<dbReference type="Proteomes" id="UP000023152">
    <property type="component" value="Unassembled WGS sequence"/>
</dbReference>
<sequence length="213" mass="24383">MAGWSSLFRPLLKCMDYMDDCVRSRAISVCNLVAITGPVVYLTWLCQSNLEKYPILLFLAYILISFTFCTFVLAPLQFGNALLFKKKSTSAKQNVNALHSDFVDTGGLFTPNIRIFVSCICCIVLAVIELYVAYAYKSHIYRLYVVSMICSGFACALSTVLYMASVNSGIFAYNKRKQLVLILESLQHYFAVFYQQRHKQLEHFRSQSYSFFF</sequence>
<organism evidence="2 3">
    <name type="scientific">Reticulomyxa filosa</name>
    <dbReference type="NCBI Taxonomy" id="46433"/>
    <lineage>
        <taxon>Eukaryota</taxon>
        <taxon>Sar</taxon>
        <taxon>Rhizaria</taxon>
        <taxon>Retaria</taxon>
        <taxon>Foraminifera</taxon>
        <taxon>Monothalamids</taxon>
        <taxon>Reticulomyxidae</taxon>
        <taxon>Reticulomyxa</taxon>
    </lineage>
</organism>
<gene>
    <name evidence="2" type="ORF">RFI_09553</name>
</gene>
<evidence type="ECO:0000256" key="1">
    <source>
        <dbReference type="SAM" id="Phobius"/>
    </source>
</evidence>
<evidence type="ECO:0000313" key="2">
    <source>
        <dbReference type="EMBL" id="ETO27579.1"/>
    </source>
</evidence>
<feature type="transmembrane region" description="Helical" evidence="1">
    <location>
        <begin position="56"/>
        <end position="78"/>
    </location>
</feature>
<keyword evidence="3" id="KW-1185">Reference proteome</keyword>
<dbReference type="AlphaFoldDB" id="X6NPF7"/>
<feature type="transmembrane region" description="Helical" evidence="1">
    <location>
        <begin position="26"/>
        <end position="44"/>
    </location>
</feature>
<feature type="non-terminal residue" evidence="2">
    <location>
        <position position="213"/>
    </location>
</feature>
<evidence type="ECO:0000313" key="3">
    <source>
        <dbReference type="Proteomes" id="UP000023152"/>
    </source>
</evidence>
<reference evidence="2 3" key="1">
    <citation type="journal article" date="2013" name="Curr. Biol.">
        <title>The Genome of the Foraminiferan Reticulomyxa filosa.</title>
        <authorList>
            <person name="Glockner G."/>
            <person name="Hulsmann N."/>
            <person name="Schleicher M."/>
            <person name="Noegel A.A."/>
            <person name="Eichinger L."/>
            <person name="Gallinger C."/>
            <person name="Pawlowski J."/>
            <person name="Sierra R."/>
            <person name="Euteneuer U."/>
            <person name="Pillet L."/>
            <person name="Moustafa A."/>
            <person name="Platzer M."/>
            <person name="Groth M."/>
            <person name="Szafranski K."/>
            <person name="Schliwa M."/>
        </authorList>
    </citation>
    <scope>NUCLEOTIDE SEQUENCE [LARGE SCALE GENOMIC DNA]</scope>
</reference>
<dbReference type="EMBL" id="ASPP01007170">
    <property type="protein sequence ID" value="ETO27579.1"/>
    <property type="molecule type" value="Genomic_DNA"/>
</dbReference>
<keyword evidence="1" id="KW-1133">Transmembrane helix</keyword>
<protein>
    <submittedName>
        <fullName evidence="2">Uncharacterized protein</fullName>
    </submittedName>
</protein>
<proteinExistence type="predicted"/>